<protein>
    <submittedName>
        <fullName evidence="1">Uncharacterized protein</fullName>
    </submittedName>
</protein>
<evidence type="ECO:0000313" key="1">
    <source>
        <dbReference type="EMBL" id="SBP55965.1"/>
    </source>
</evidence>
<feature type="non-terminal residue" evidence="1">
    <location>
        <position position="1"/>
    </location>
</feature>
<reference evidence="1" key="2">
    <citation type="submission" date="2016-06" db="EMBL/GenBank/DDBJ databases">
        <title>The genome of a short-lived fish provides insights into sex chromosome evolution and the genetic control of aging.</title>
        <authorList>
            <person name="Reichwald K."/>
            <person name="Felder M."/>
            <person name="Petzold A."/>
            <person name="Koch P."/>
            <person name="Groth M."/>
            <person name="Platzer M."/>
        </authorList>
    </citation>
    <scope>NUCLEOTIDE SEQUENCE</scope>
    <source>
        <tissue evidence="1">Brain</tissue>
    </source>
</reference>
<gene>
    <name evidence="1" type="primary">Nfu_g_1_023581</name>
</gene>
<dbReference type="AlphaFoldDB" id="A0A1A8AP26"/>
<reference evidence="1" key="1">
    <citation type="submission" date="2016-05" db="EMBL/GenBank/DDBJ databases">
        <authorList>
            <person name="Lavstsen T."/>
            <person name="Jespersen J.S."/>
        </authorList>
    </citation>
    <scope>NUCLEOTIDE SEQUENCE</scope>
    <source>
        <tissue evidence="1">Brain</tissue>
    </source>
</reference>
<dbReference type="EMBL" id="HADY01017480">
    <property type="protein sequence ID" value="SBP55965.1"/>
    <property type="molecule type" value="Transcribed_RNA"/>
</dbReference>
<sequence>VRQRKSVLVRYVKFIKVIHVSIYKLFVHPEIFSACCLCRVSVYVTHQNKITCSSPKTNDVTAILQL</sequence>
<accession>A0A1A8AP26</accession>
<proteinExistence type="predicted"/>
<name>A0A1A8AP26_NOTFU</name>
<organism evidence="1">
    <name type="scientific">Nothobranchius furzeri</name>
    <name type="common">Turquoise killifish</name>
    <dbReference type="NCBI Taxonomy" id="105023"/>
    <lineage>
        <taxon>Eukaryota</taxon>
        <taxon>Metazoa</taxon>
        <taxon>Chordata</taxon>
        <taxon>Craniata</taxon>
        <taxon>Vertebrata</taxon>
        <taxon>Euteleostomi</taxon>
        <taxon>Actinopterygii</taxon>
        <taxon>Neopterygii</taxon>
        <taxon>Teleostei</taxon>
        <taxon>Neoteleostei</taxon>
        <taxon>Acanthomorphata</taxon>
        <taxon>Ovalentaria</taxon>
        <taxon>Atherinomorphae</taxon>
        <taxon>Cyprinodontiformes</taxon>
        <taxon>Nothobranchiidae</taxon>
        <taxon>Nothobranchius</taxon>
    </lineage>
</organism>